<accession>A0AAJ3RHT3</accession>
<dbReference type="Pfam" id="PF00149">
    <property type="entry name" value="Metallophos"/>
    <property type="match status" value="1"/>
</dbReference>
<protein>
    <recommendedName>
        <fullName evidence="6">Calcineurin-like phosphoesterase domain-containing protein</fullName>
    </recommendedName>
</protein>
<sequence length="1350" mass="154252">MINWLHISDLHLGSEGVITNMMRDELPGYLNGLGVKCDYVFCTGDIRTANVNPNFFTDDMAAYLKSICEAVQTSIDRLYIVAGNHDVDRDIDGRQDAIKKVLYKDNGYYKPKEGIIKQEEMSVIMTGEKDFVSFLGKIYDEDRLKLYGNSKMPHFNIETEHFNILHVNTNIAYASGQESNDLYVGTNFLYDAVRTLNKTKPTILLSHYPVTSLLQGEKKVLSTMLQHNGVRLWLAGHEHDQVLQKVHYIYSLQAGVLRNEQDVHSSVLLGQYDPTTCMCSVYAHTWFDEGWAKYPYVDLENTPQDVFFINLSPKLKDSVTIPQDLKQAMNGLTLRDVNVDLIQREPLLPVIQSDNIVDRTALLNRCLNALDDGKILVIFGSLKIGKSTLAAQIHQHRPKTAIYDSVPQTDLENKVKILLQEGKGGESVLVSTGALNLNISGLDDSRVCQIEVPLLTSAETNELVDKYGPEQNPHMFIYAHSCGHPVLVRTLCEYLKANHWQLDEKHFTNLLAYNFDYNLSRTMADLIRTLLADITDRALLNRLLIVNGSFTEEDACKLAGIAPSIDEPRMRLNGLIPTWVMSIDNCFKANPLISKLWKPDVSEQTLKEANLILAEGILSKKKVLGEHDVLNYILYSIKGGADDNAGRMYITVLMKLHDNGELPHGNILCKLWMGVPLPEGMSIDVKIGVRYLQIALIKDLSATQRSFLIKDLKDNVSKCTDAEKIPFYSSMATMICWIEGDIEGGLSYYHQYQESKGDGHKLLETIGDAKSVFDNNIWIFLPLLSSEQTFIDWLDAFEADAVEYSHNDHVICECCYLATERLWMYHLVSEPVDVRMGVLSRILIKAELKRCSELAIACVFAMMEILSSERRYEEARSLYKSKYFKYENLPFAQLILNSSMGNSYFRDVAEVHGHALDYFKRALSIADTELIPNIVLHVQQMMAYVLAETNINAAEKELEEALQYASDVKHRVDIYEYYQCIGELSYTYWRAGNRQKAVEKLSECVRFVTNDLQDGKEKYAKSFICLLGCLIIKYQCDLDKKPVPKDQAIPYHGMFTENDLSSFDDLYSEDRIYTASYQMCQLCKRVCLRDLASEWAHRTLDACKKRGEVREIHYLVFLLLPYFIEENDKDAIYFVINHTCEAQLISYENHPELHKENADFEFIEFRIVPLLMASLGQNLRGDANGLKLIKQILDDYHPVNDSEKFELVKSVFERPSYDKDYIAEINKLDMNDNYAIYICAYLMTAYQSEADYAFSLLIALLPMLEGQLIQILGEEVTPIVNHFVTDFWKAKILTAPNEFNNYKFLREKGLPLIEEYEGKANQANHTMLIVSNHVNKLTKLNVSQEDWMDK</sequence>
<evidence type="ECO:0000256" key="4">
    <source>
        <dbReference type="ARBA" id="ARBA00025742"/>
    </source>
</evidence>
<evidence type="ECO:0000256" key="1">
    <source>
        <dbReference type="ARBA" id="ARBA00022723"/>
    </source>
</evidence>
<evidence type="ECO:0000256" key="5">
    <source>
        <dbReference type="SAM" id="Coils"/>
    </source>
</evidence>
<dbReference type="RefSeq" id="WP_099893389.1">
    <property type="nucleotide sequence ID" value="NZ_CP024732.1"/>
</dbReference>
<keyword evidence="5" id="KW-0175">Coiled coil</keyword>
<evidence type="ECO:0000313" key="7">
    <source>
        <dbReference type="EMBL" id="PIK17011.1"/>
    </source>
</evidence>
<evidence type="ECO:0000259" key="6">
    <source>
        <dbReference type="Pfam" id="PF00149"/>
    </source>
</evidence>
<dbReference type="InterPro" id="IPR029052">
    <property type="entry name" value="Metallo-depent_PP-like"/>
</dbReference>
<comment type="caution">
    <text evidence="7">The sequence shown here is derived from an EMBL/GenBank/DDBJ whole genome shotgun (WGS) entry which is preliminary data.</text>
</comment>
<organism evidence="7 8">
    <name type="scientific">Prevotella intermedia</name>
    <dbReference type="NCBI Taxonomy" id="28131"/>
    <lineage>
        <taxon>Bacteria</taxon>
        <taxon>Pseudomonadati</taxon>
        <taxon>Bacteroidota</taxon>
        <taxon>Bacteroidia</taxon>
        <taxon>Bacteroidales</taxon>
        <taxon>Prevotellaceae</taxon>
        <taxon>Prevotella</taxon>
    </lineage>
</organism>
<dbReference type="InterPro" id="IPR050884">
    <property type="entry name" value="CNP_phosphodiesterase-III"/>
</dbReference>
<dbReference type="Proteomes" id="UP000229111">
    <property type="component" value="Unassembled WGS sequence"/>
</dbReference>
<dbReference type="SUPFAM" id="SSF52540">
    <property type="entry name" value="P-loop containing nucleoside triphosphate hydrolases"/>
    <property type="match status" value="1"/>
</dbReference>
<dbReference type="PANTHER" id="PTHR42988:SF2">
    <property type="entry name" value="CYCLIC NUCLEOTIDE PHOSPHODIESTERASE CBUA0032-RELATED"/>
    <property type="match status" value="1"/>
</dbReference>
<dbReference type="Gene3D" id="3.60.21.10">
    <property type="match status" value="1"/>
</dbReference>
<proteinExistence type="inferred from homology"/>
<comment type="similarity">
    <text evidence="4">Belongs to the cyclic nucleotide phosphodiesterase class-III family.</text>
</comment>
<dbReference type="GO" id="GO:0046872">
    <property type="term" value="F:metal ion binding"/>
    <property type="evidence" value="ECO:0007669"/>
    <property type="project" value="UniProtKB-KW"/>
</dbReference>
<reference evidence="7 8" key="1">
    <citation type="submission" date="2017-11" db="EMBL/GenBank/DDBJ databases">
        <title>Genome sequencing of Prevotella intermedia KCOM 1101.</title>
        <authorList>
            <person name="Kook J.-K."/>
            <person name="Park S.-N."/>
            <person name="Lim Y.K."/>
        </authorList>
    </citation>
    <scope>NUCLEOTIDE SEQUENCE [LARGE SCALE GENOMIC DNA]</scope>
    <source>
        <strain evidence="7 8">KCOM 1101</strain>
    </source>
</reference>
<keyword evidence="2" id="KW-0378">Hydrolase</keyword>
<dbReference type="InterPro" id="IPR004843">
    <property type="entry name" value="Calcineurin-like_PHP"/>
</dbReference>
<keyword evidence="3" id="KW-0408">Iron</keyword>
<dbReference type="InterPro" id="IPR027417">
    <property type="entry name" value="P-loop_NTPase"/>
</dbReference>
<dbReference type="SUPFAM" id="SSF56300">
    <property type="entry name" value="Metallo-dependent phosphatases"/>
    <property type="match status" value="1"/>
</dbReference>
<evidence type="ECO:0000256" key="2">
    <source>
        <dbReference type="ARBA" id="ARBA00022801"/>
    </source>
</evidence>
<evidence type="ECO:0000313" key="8">
    <source>
        <dbReference type="Proteomes" id="UP000229111"/>
    </source>
</evidence>
<gene>
    <name evidence="7" type="ORF">CTI16_12580</name>
</gene>
<keyword evidence="1" id="KW-0479">Metal-binding</keyword>
<dbReference type="PANTHER" id="PTHR42988">
    <property type="entry name" value="PHOSPHOHYDROLASE"/>
    <property type="match status" value="1"/>
</dbReference>
<feature type="coiled-coil region" evidence="5">
    <location>
        <begin position="944"/>
        <end position="971"/>
    </location>
</feature>
<feature type="domain" description="Calcineurin-like phosphoesterase" evidence="6">
    <location>
        <begin position="5"/>
        <end position="240"/>
    </location>
</feature>
<dbReference type="EMBL" id="PEKM01000003">
    <property type="protein sequence ID" value="PIK17011.1"/>
    <property type="molecule type" value="Genomic_DNA"/>
</dbReference>
<name>A0AAJ3RHT3_PREIN</name>
<dbReference type="GO" id="GO:0016787">
    <property type="term" value="F:hydrolase activity"/>
    <property type="evidence" value="ECO:0007669"/>
    <property type="project" value="UniProtKB-KW"/>
</dbReference>
<evidence type="ECO:0000256" key="3">
    <source>
        <dbReference type="ARBA" id="ARBA00023004"/>
    </source>
</evidence>